<protein>
    <submittedName>
        <fullName evidence="1">Uncharacterized protein</fullName>
    </submittedName>
</protein>
<organism evidence="1 2">
    <name type="scientific">Brachionus plicatilis</name>
    <name type="common">Marine rotifer</name>
    <name type="synonym">Brachionus muelleri</name>
    <dbReference type="NCBI Taxonomy" id="10195"/>
    <lineage>
        <taxon>Eukaryota</taxon>
        <taxon>Metazoa</taxon>
        <taxon>Spiralia</taxon>
        <taxon>Gnathifera</taxon>
        <taxon>Rotifera</taxon>
        <taxon>Eurotatoria</taxon>
        <taxon>Monogononta</taxon>
        <taxon>Pseudotrocha</taxon>
        <taxon>Ploima</taxon>
        <taxon>Brachionidae</taxon>
        <taxon>Brachionus</taxon>
    </lineage>
</organism>
<dbReference type="EMBL" id="REGN01000027">
    <property type="protein sequence ID" value="RNA45110.1"/>
    <property type="molecule type" value="Genomic_DNA"/>
</dbReference>
<gene>
    <name evidence="1" type="ORF">BpHYR1_021193</name>
</gene>
<evidence type="ECO:0000313" key="2">
    <source>
        <dbReference type="Proteomes" id="UP000276133"/>
    </source>
</evidence>
<sequence>MMEQKKSSFNKYLATQQPKNLLKEINSYFFEQTIYICVRQLYDLDQTDRWLKSLGQIRENLFKLKIIMIHAVFQKMKLL</sequence>
<dbReference type="Proteomes" id="UP000276133">
    <property type="component" value="Unassembled WGS sequence"/>
</dbReference>
<proteinExistence type="predicted"/>
<reference evidence="1 2" key="1">
    <citation type="journal article" date="2018" name="Sci. Rep.">
        <title>Genomic signatures of local adaptation to the degree of environmental predictability in rotifers.</title>
        <authorList>
            <person name="Franch-Gras L."/>
            <person name="Hahn C."/>
            <person name="Garcia-Roger E.M."/>
            <person name="Carmona M.J."/>
            <person name="Serra M."/>
            <person name="Gomez A."/>
        </authorList>
    </citation>
    <scope>NUCLEOTIDE SEQUENCE [LARGE SCALE GENOMIC DNA]</scope>
    <source>
        <strain evidence="1">HYR1</strain>
    </source>
</reference>
<accession>A0A3M7TBV4</accession>
<dbReference type="AlphaFoldDB" id="A0A3M7TBV4"/>
<comment type="caution">
    <text evidence="1">The sequence shown here is derived from an EMBL/GenBank/DDBJ whole genome shotgun (WGS) entry which is preliminary data.</text>
</comment>
<keyword evidence="2" id="KW-1185">Reference proteome</keyword>
<name>A0A3M7TBV4_BRAPC</name>
<evidence type="ECO:0000313" key="1">
    <source>
        <dbReference type="EMBL" id="RNA45110.1"/>
    </source>
</evidence>